<feature type="chain" id="PRO_5042499513" description="DUF1161 domain-containing protein" evidence="1">
    <location>
        <begin position="20"/>
        <end position="75"/>
    </location>
</feature>
<proteinExistence type="predicted"/>
<reference evidence="2" key="1">
    <citation type="submission" date="2023-08" db="EMBL/GenBank/DDBJ databases">
        <title>Functional and genomic diversity of the sorghum phyllosphere microbiome.</title>
        <authorList>
            <person name="Shade A."/>
        </authorList>
    </citation>
    <scope>NUCLEOTIDE SEQUENCE</scope>
    <source>
        <strain evidence="2">SORGH_AS_0201</strain>
    </source>
</reference>
<dbReference type="Proteomes" id="UP001268036">
    <property type="component" value="Unassembled WGS sequence"/>
</dbReference>
<gene>
    <name evidence="2" type="ORF">QE440_002118</name>
</gene>
<sequence length="75" mass="7772">MRRVVITLGLLALSSGAFAAGASCDTVKADIDAKLQAKHVANYSLEVVDKGSASSSAKVVGSCQSGSKEIVYQRR</sequence>
<dbReference type="AlphaFoldDB" id="A0AAJ2BKR6"/>
<dbReference type="RefSeq" id="WP_058767023.1">
    <property type="nucleotide sequence ID" value="NZ_CP021645.1"/>
</dbReference>
<organism evidence="2 3">
    <name type="scientific">Pseudomonas oryzihabitans</name>
    <dbReference type="NCBI Taxonomy" id="47885"/>
    <lineage>
        <taxon>Bacteria</taxon>
        <taxon>Pseudomonadati</taxon>
        <taxon>Pseudomonadota</taxon>
        <taxon>Gammaproteobacteria</taxon>
        <taxon>Pseudomonadales</taxon>
        <taxon>Pseudomonadaceae</taxon>
        <taxon>Pseudomonas</taxon>
    </lineage>
</organism>
<dbReference type="EMBL" id="JAVJAF010000001">
    <property type="protein sequence ID" value="MDR6234377.1"/>
    <property type="molecule type" value="Genomic_DNA"/>
</dbReference>
<dbReference type="PROSITE" id="PS51257">
    <property type="entry name" value="PROKAR_LIPOPROTEIN"/>
    <property type="match status" value="1"/>
</dbReference>
<evidence type="ECO:0000313" key="3">
    <source>
        <dbReference type="Proteomes" id="UP001268036"/>
    </source>
</evidence>
<feature type="signal peptide" evidence="1">
    <location>
        <begin position="1"/>
        <end position="19"/>
    </location>
</feature>
<keyword evidence="1" id="KW-0732">Signal</keyword>
<accession>A0AAJ2BKR6</accession>
<name>A0AAJ2BKR6_9PSED</name>
<evidence type="ECO:0008006" key="4">
    <source>
        <dbReference type="Google" id="ProtNLM"/>
    </source>
</evidence>
<dbReference type="InterPro" id="IPR010595">
    <property type="entry name" value="DUF1161"/>
</dbReference>
<protein>
    <recommendedName>
        <fullName evidence="4">DUF1161 domain-containing protein</fullName>
    </recommendedName>
</protein>
<comment type="caution">
    <text evidence="2">The sequence shown here is derived from an EMBL/GenBank/DDBJ whole genome shotgun (WGS) entry which is preliminary data.</text>
</comment>
<evidence type="ECO:0000313" key="2">
    <source>
        <dbReference type="EMBL" id="MDR6234377.1"/>
    </source>
</evidence>
<dbReference type="Pfam" id="PF06649">
    <property type="entry name" value="DUF1161"/>
    <property type="match status" value="1"/>
</dbReference>
<evidence type="ECO:0000256" key="1">
    <source>
        <dbReference type="SAM" id="SignalP"/>
    </source>
</evidence>